<evidence type="ECO:0000259" key="7">
    <source>
        <dbReference type="Pfam" id="PF00482"/>
    </source>
</evidence>
<name>A0A2S7K5W6_9PROT</name>
<protein>
    <submittedName>
        <fullName evidence="8">Type II secretion system protein</fullName>
    </submittedName>
</protein>
<comment type="caution">
    <text evidence="8">The sequence shown here is derived from an EMBL/GenBank/DDBJ whole genome shotgun (WGS) entry which is preliminary data.</text>
</comment>
<dbReference type="InterPro" id="IPR018076">
    <property type="entry name" value="T2SS_GspF_dom"/>
</dbReference>
<evidence type="ECO:0000313" key="8">
    <source>
        <dbReference type="EMBL" id="PQA87882.1"/>
    </source>
</evidence>
<feature type="transmembrane region" description="Helical" evidence="6">
    <location>
        <begin position="15"/>
        <end position="36"/>
    </location>
</feature>
<dbReference type="GO" id="GO:0005886">
    <property type="term" value="C:plasma membrane"/>
    <property type="evidence" value="ECO:0007669"/>
    <property type="project" value="UniProtKB-SubCell"/>
</dbReference>
<dbReference type="Proteomes" id="UP000239504">
    <property type="component" value="Unassembled WGS sequence"/>
</dbReference>
<keyword evidence="2" id="KW-1003">Cell membrane</keyword>
<evidence type="ECO:0000256" key="6">
    <source>
        <dbReference type="SAM" id="Phobius"/>
    </source>
</evidence>
<accession>A0A2S7K5W6</accession>
<dbReference type="OrthoDB" id="9810662at2"/>
<organism evidence="8 9">
    <name type="scientific">Hyphococcus luteus</name>
    <dbReference type="NCBI Taxonomy" id="2058213"/>
    <lineage>
        <taxon>Bacteria</taxon>
        <taxon>Pseudomonadati</taxon>
        <taxon>Pseudomonadota</taxon>
        <taxon>Alphaproteobacteria</taxon>
        <taxon>Parvularculales</taxon>
        <taxon>Parvularculaceae</taxon>
        <taxon>Hyphococcus</taxon>
    </lineage>
</organism>
<gene>
    <name evidence="8" type="ORF">CW354_05895</name>
</gene>
<evidence type="ECO:0000256" key="1">
    <source>
        <dbReference type="ARBA" id="ARBA00004651"/>
    </source>
</evidence>
<keyword evidence="3 6" id="KW-0812">Transmembrane</keyword>
<keyword evidence="4 6" id="KW-1133">Transmembrane helix</keyword>
<feature type="transmembrane region" description="Helical" evidence="6">
    <location>
        <begin position="282"/>
        <end position="306"/>
    </location>
</feature>
<evidence type="ECO:0000313" key="9">
    <source>
        <dbReference type="Proteomes" id="UP000239504"/>
    </source>
</evidence>
<feature type="transmembrane region" description="Helical" evidence="6">
    <location>
        <begin position="101"/>
        <end position="123"/>
    </location>
</feature>
<dbReference type="EMBL" id="PJCH01000005">
    <property type="protein sequence ID" value="PQA87882.1"/>
    <property type="molecule type" value="Genomic_DNA"/>
</dbReference>
<reference evidence="8 9" key="1">
    <citation type="submission" date="2017-12" db="EMBL/GenBank/DDBJ databases">
        <authorList>
            <person name="Hurst M.R.H."/>
        </authorList>
    </citation>
    <scope>NUCLEOTIDE SEQUENCE [LARGE SCALE GENOMIC DNA]</scope>
    <source>
        <strain evidence="8 9">SY-3-19</strain>
    </source>
</reference>
<keyword evidence="9" id="KW-1185">Reference proteome</keyword>
<dbReference type="PANTHER" id="PTHR35007">
    <property type="entry name" value="INTEGRAL MEMBRANE PROTEIN-RELATED"/>
    <property type="match status" value="1"/>
</dbReference>
<evidence type="ECO:0000256" key="3">
    <source>
        <dbReference type="ARBA" id="ARBA00022692"/>
    </source>
</evidence>
<sequence>MDSLFSDSAIFSRDVAFILGANALIIGGALLILVSLRAGDDVMRARFSLIGRVWDDRAAARRAAKAKAAWTYYTGPLADSVQREAARQLAKLGLAPERAPAVLLGIRLAGLAGLAGLAVFLAPHLGLLAGSPARSGAFVVLAGVFGWTWPGFVLRAAVRERMAKVVAGLPDALDLLVICAEAGLALESGISRVAEELELSQPELAEELSRTAADLKVLPSSEKALARLAERIDAPAVRALASTLSQTLHYGTPLAQAMRVVAAQMRNDALLQLEERANKLPALMTVPMIILIMPTIFLIVGGPAALKIIDILM</sequence>
<dbReference type="AlphaFoldDB" id="A0A2S7K5W6"/>
<feature type="domain" description="Type II secretion system protein GspF" evidence="7">
    <location>
        <begin position="173"/>
        <end position="300"/>
    </location>
</feature>
<evidence type="ECO:0000256" key="5">
    <source>
        <dbReference type="ARBA" id="ARBA00023136"/>
    </source>
</evidence>
<proteinExistence type="predicted"/>
<evidence type="ECO:0000256" key="4">
    <source>
        <dbReference type="ARBA" id="ARBA00022989"/>
    </source>
</evidence>
<dbReference type="PANTHER" id="PTHR35007:SF2">
    <property type="entry name" value="PILUS ASSEMBLE PROTEIN"/>
    <property type="match status" value="1"/>
</dbReference>
<keyword evidence="5 6" id="KW-0472">Membrane</keyword>
<dbReference type="Pfam" id="PF00482">
    <property type="entry name" value="T2SSF"/>
    <property type="match status" value="1"/>
</dbReference>
<evidence type="ECO:0000256" key="2">
    <source>
        <dbReference type="ARBA" id="ARBA00022475"/>
    </source>
</evidence>
<comment type="subcellular location">
    <subcellularLocation>
        <location evidence="1">Cell membrane</location>
        <topology evidence="1">Multi-pass membrane protein</topology>
    </subcellularLocation>
</comment>
<dbReference type="RefSeq" id="WP_104829127.1">
    <property type="nucleotide sequence ID" value="NZ_PJCH01000005.1"/>
</dbReference>
<feature type="transmembrane region" description="Helical" evidence="6">
    <location>
        <begin position="135"/>
        <end position="154"/>
    </location>
</feature>